<accession>W7QSQ6</accession>
<dbReference type="InterPro" id="IPR014729">
    <property type="entry name" value="Rossmann-like_a/b/a_fold"/>
</dbReference>
<dbReference type="PANTHER" id="PTHR43169">
    <property type="entry name" value="EXSB FAMILY PROTEIN"/>
    <property type="match status" value="1"/>
</dbReference>
<proteinExistence type="predicted"/>
<dbReference type="InterPro" id="IPR052188">
    <property type="entry name" value="Ni-pincer_cofactor_biosynth"/>
</dbReference>
<protein>
    <submittedName>
        <fullName evidence="2">PP-loop domain-containing protein</fullName>
    </submittedName>
</protein>
<dbReference type="InterPro" id="IPR005232">
    <property type="entry name" value="LarE"/>
</dbReference>
<dbReference type="EMBL" id="ARZY01000047">
    <property type="protein sequence ID" value="EWH08415.1"/>
    <property type="molecule type" value="Genomic_DNA"/>
</dbReference>
<name>W7QSQ6_9ALTE</name>
<keyword evidence="3" id="KW-1185">Reference proteome</keyword>
<reference evidence="2 3" key="1">
    <citation type="journal article" date="2014" name="Genome Announc.">
        <title>Draft Genome Sequence of the Agar-Degrading Bacterium Catenovulum sp. Strain DS-2, Isolated from Intestines of Haliotis diversicolor.</title>
        <authorList>
            <person name="Shan D."/>
            <person name="Li X."/>
            <person name="Gu Z."/>
            <person name="Wei G."/>
            <person name="Gao Z."/>
            <person name="Shao Z."/>
        </authorList>
    </citation>
    <scope>NUCLEOTIDE SEQUENCE [LARGE SCALE GENOMIC DNA]</scope>
    <source>
        <strain evidence="2 3">DS-2</strain>
    </source>
</reference>
<dbReference type="PIRSF" id="PIRSF006661">
    <property type="entry name" value="PP-lp_UCP006661"/>
    <property type="match status" value="1"/>
</dbReference>
<dbReference type="eggNOG" id="COG1606">
    <property type="taxonomic scope" value="Bacteria"/>
</dbReference>
<evidence type="ECO:0000313" key="3">
    <source>
        <dbReference type="Proteomes" id="UP000019276"/>
    </source>
</evidence>
<dbReference type="STRING" id="1328313.DS2_17477"/>
<dbReference type="PATRIC" id="fig|1328313.3.peg.3574"/>
<dbReference type="Gene3D" id="3.40.50.620">
    <property type="entry name" value="HUPs"/>
    <property type="match status" value="1"/>
</dbReference>
<comment type="caution">
    <text evidence="2">The sequence shown here is derived from an EMBL/GenBank/DDBJ whole genome shotgun (WGS) entry which is preliminary data.</text>
</comment>
<feature type="active site" description="Nucleophile and sulfur donor" evidence="1">
    <location>
        <position position="187"/>
    </location>
</feature>
<dbReference type="Proteomes" id="UP000019276">
    <property type="component" value="Unassembled WGS sequence"/>
</dbReference>
<gene>
    <name evidence="2" type="ORF">DS2_17477</name>
</gene>
<evidence type="ECO:0000256" key="1">
    <source>
        <dbReference type="PIRSR" id="PIRSR006661-1"/>
    </source>
</evidence>
<evidence type="ECO:0000313" key="2">
    <source>
        <dbReference type="EMBL" id="EWH08415.1"/>
    </source>
</evidence>
<sequence>MSGNDMFATNVKFMPKGLQAKLNNLLEFANQFASVSVALSGGVDSMLLTYVLHRYSASHVNAVHAASPAVPKSALQRIQAYSSKHQWNLRIVDAKELDNPNYRSNPVNRCYFCKSSLYQRIGKHACDVIFSGTNMDDLGDYRPGLIAAAEHKVHHPYVEANISKVEIYQLAKYFGLTDLQALPAQPCLASRIETGISVSVADLEFIDEMERLVRSKLPKLDNIRCRITHNGVVIELAKLPAEPLLSAVIQQVTQACLIKGRVFVEVREYQKGSAFLTEQSNQWTQIEIKQVS</sequence>
<dbReference type="SUPFAM" id="SSF52402">
    <property type="entry name" value="Adenine nucleotide alpha hydrolases-like"/>
    <property type="match status" value="1"/>
</dbReference>
<dbReference type="GO" id="GO:0016783">
    <property type="term" value="F:sulfurtransferase activity"/>
    <property type="evidence" value="ECO:0007669"/>
    <property type="project" value="InterPro"/>
</dbReference>
<dbReference type="AlphaFoldDB" id="W7QSQ6"/>
<dbReference type="PANTHER" id="PTHR43169:SF2">
    <property type="entry name" value="NAD_GMP SYNTHASE DOMAIN-CONTAINING PROTEIN"/>
    <property type="match status" value="1"/>
</dbReference>
<organism evidence="2 3">
    <name type="scientific">Catenovulum agarivorans DS-2</name>
    <dbReference type="NCBI Taxonomy" id="1328313"/>
    <lineage>
        <taxon>Bacteria</taxon>
        <taxon>Pseudomonadati</taxon>
        <taxon>Pseudomonadota</taxon>
        <taxon>Gammaproteobacteria</taxon>
        <taxon>Alteromonadales</taxon>
        <taxon>Alteromonadaceae</taxon>
        <taxon>Catenovulum</taxon>
    </lineage>
</organism>